<reference evidence="3" key="1">
    <citation type="journal article" date="2021" name="Sci. Rep.">
        <title>Diploid genomic architecture of Nitzschia inconspicua, an elite biomass production diatom.</title>
        <authorList>
            <person name="Oliver A."/>
            <person name="Podell S."/>
            <person name="Pinowska A."/>
            <person name="Traller J.C."/>
            <person name="Smith S.R."/>
            <person name="McClure R."/>
            <person name="Beliaev A."/>
            <person name="Bohutskyi P."/>
            <person name="Hill E.A."/>
            <person name="Rabines A."/>
            <person name="Zheng H."/>
            <person name="Allen L.Z."/>
            <person name="Kuo A."/>
            <person name="Grigoriev I.V."/>
            <person name="Allen A.E."/>
            <person name="Hazlebeck D."/>
            <person name="Allen E.E."/>
        </authorList>
    </citation>
    <scope>NUCLEOTIDE SEQUENCE</scope>
    <source>
        <strain evidence="3">Hildebrandi</strain>
    </source>
</reference>
<dbReference type="InterPro" id="IPR000195">
    <property type="entry name" value="Rab-GAP-TBC_dom"/>
</dbReference>
<feature type="compositionally biased region" description="Polar residues" evidence="1">
    <location>
        <begin position="271"/>
        <end position="280"/>
    </location>
</feature>
<feature type="compositionally biased region" description="Polar residues" evidence="1">
    <location>
        <begin position="1623"/>
        <end position="1635"/>
    </location>
</feature>
<organism evidence="3 4">
    <name type="scientific">Nitzschia inconspicua</name>
    <dbReference type="NCBI Taxonomy" id="303405"/>
    <lineage>
        <taxon>Eukaryota</taxon>
        <taxon>Sar</taxon>
        <taxon>Stramenopiles</taxon>
        <taxon>Ochrophyta</taxon>
        <taxon>Bacillariophyta</taxon>
        <taxon>Bacillariophyceae</taxon>
        <taxon>Bacillariophycidae</taxon>
        <taxon>Bacillariales</taxon>
        <taxon>Bacillariaceae</taxon>
        <taxon>Nitzschia</taxon>
    </lineage>
</organism>
<feature type="compositionally biased region" description="Polar residues" evidence="1">
    <location>
        <begin position="155"/>
        <end position="175"/>
    </location>
</feature>
<reference evidence="3" key="2">
    <citation type="submission" date="2021-04" db="EMBL/GenBank/DDBJ databases">
        <authorList>
            <person name="Podell S."/>
        </authorList>
    </citation>
    <scope>NUCLEOTIDE SEQUENCE</scope>
    <source>
        <strain evidence="3">Hildebrandi</strain>
    </source>
</reference>
<evidence type="ECO:0000259" key="2">
    <source>
        <dbReference type="PROSITE" id="PS50086"/>
    </source>
</evidence>
<feature type="compositionally biased region" description="Polar residues" evidence="1">
    <location>
        <begin position="315"/>
        <end position="324"/>
    </location>
</feature>
<dbReference type="SMART" id="SM00164">
    <property type="entry name" value="TBC"/>
    <property type="match status" value="1"/>
</dbReference>
<dbReference type="InterPro" id="IPR050302">
    <property type="entry name" value="Rab_GAP_TBC_domain"/>
</dbReference>
<dbReference type="PANTHER" id="PTHR47219:SF9">
    <property type="entry name" value="GTPASE ACTIVATING PROTEIN AND CENTROSOME-ASSOCIATED, ISOFORM B"/>
    <property type="match status" value="1"/>
</dbReference>
<feature type="compositionally biased region" description="Acidic residues" evidence="1">
    <location>
        <begin position="881"/>
        <end position="893"/>
    </location>
</feature>
<proteinExistence type="predicted"/>
<gene>
    <name evidence="3" type="ORF">IV203_035964</name>
</gene>
<dbReference type="GO" id="GO:0005096">
    <property type="term" value="F:GTPase activator activity"/>
    <property type="evidence" value="ECO:0007669"/>
    <property type="project" value="TreeGrafter"/>
</dbReference>
<feature type="domain" description="Rab-GAP TBC" evidence="2">
    <location>
        <begin position="1513"/>
        <end position="1892"/>
    </location>
</feature>
<feature type="compositionally biased region" description="Polar residues" evidence="1">
    <location>
        <begin position="870"/>
        <end position="880"/>
    </location>
</feature>
<feature type="compositionally biased region" description="Basic residues" evidence="1">
    <location>
        <begin position="259"/>
        <end position="269"/>
    </location>
</feature>
<feature type="region of interest" description="Disordered" evidence="1">
    <location>
        <begin position="865"/>
        <end position="900"/>
    </location>
</feature>
<name>A0A9K3PV26_9STRA</name>
<protein>
    <submittedName>
        <fullName evidence="3">Rab-GTPase-TBC domain containing protein</fullName>
    </submittedName>
</protein>
<dbReference type="PROSITE" id="PS50086">
    <property type="entry name" value="TBC_RABGAP"/>
    <property type="match status" value="1"/>
</dbReference>
<dbReference type="EMBL" id="JAGRRH010000013">
    <property type="protein sequence ID" value="KAG7360865.1"/>
    <property type="molecule type" value="Genomic_DNA"/>
</dbReference>
<sequence length="1963" mass="216034">MSSSEEKVANIPFAGTPVSRKNSFRDRKKEKFKRHLASLTSPSNKDATTDGIPSKSNDPALLPETPTKSKPKTMSVLKTRTPPAAFRSLQSKTAVASDTEKSNPSNSTFSLNASPSDDTDNDRRFSKRQIRYVATSPSEESEPGFSFPRRPIRSLMSNPSEDSIDSSVPTKTISNKKMDAAVLPKVPKVGNPSIRTTTATTTPKCRSETLACTSLVHSTKATSNSYQTTEDDACSDASAPTLVQANTTSNQGEKERSRGRSSTIRRHLLGRSSSQPGTDTATKDGGRSGVDVPFDEMMSRSTDLQTTLVKTFEITSKSSDSKQASPIKKKDTSATTTSIQKVQGVSQTANITASLPGVSSLKSFPVHDTPKEPKTGAKTSKFSSLSESKSISSTKGRSRSLPRGNTTVEQLGKGQDISRPDKQKASSKRCRSYSCGRKSRLVDQIARKQNAVLQDRNNIDHPEQDSVPCLTTHVNDPEPLEQTESHVLQDRNKIDHPEQDGVPCLTTHVNDPEPLEQTESQIPVIHSLDSRDLAIGSIDDTDSATVDRDAPSETILSVPSIQTTASTQRDRLEDTGNEECVSDDIVAATEGDDAKTVVQSTTATEVLSKQAELVHDNLMKHNEEYEQYEDPPLQELESEVSCGFDMRSIHDALPSDIQSSKKTMHYDSSEIWALSNMVFEEAGDEKKEDRQTSPENFVAENGCNATLVEEKKELTDSEAFAQAFDPSWDASAVSFAENDRFRNSERAGADAIDMFDTSSWAGGTETRFSDVSLSKLTANIESEKQFVSLMMEEMNARTLTDDESRMLFEAQQSVQQAEEAVRNEIQKIQNDDEPLITGGSGDDDGIMIENTVPLEERLKRYEDSAKIDDQSASGSSGNENQPDEEEDLDDGAEFEVPYVGQEDFKPEEEFLDYMSPANDQSATAVLDDHEPGVVLDVEKSSGENSSVVAPGQETVDMFIDAPPPPPPGMPKKKKKRSKSQPSASRTIPLISPPPEDKLKKWNENKFQAQNAVAATKEAESHALVSTANSLQILPEESLSLPAYIDKGVSGAAPFTNAKFDFPSEIDQNENSDTPDIHTFVSGLSEDDIKDHLSTSKSPIIVNEDVATSCEYEGEPDPSLYLKESTDLTDKDDHAVMLDMCANQNQQPSLFSSVAGDVKLEKVFQDKLKRSVKIDNILVDQQLAEKVALATSAAETSFEETFCGSKTRSTAPSGSFDAIDSKLQLKGEEIMIWFCKLVLKLEEPLSLGEKPSSLANNVLLDPTNFNTLCQYLADNVNELTSMLRPGIGRSESVLSSFDESTVVSIENTLGSFDEQSDIMIDIKRPWMRPPILSESSRNIPPLVVAANSVSFFALAAKLSKTSSPFGDKNPFLTKIVESSLAHNQEMSIGKTPQEFLFDELDGRVDKLVEFAYQVKCSCDTEMKRLGDVDGIDESSTSIDEGKKSLGSRLYVVPDFHPSPFESSVDETPRIVAIVLSFLGDPVAVCRMKLLNRFCHRLVTENEHILMQNAVRTGGIEMSVRPAFWIYVTLQKCHNENIDETLVGKGELSNKAKEGEMGKWHNVIERDVARSFGNMPPHKTGAKLRNDSIVRALVTYGQNRTMKRGVRGGGEPFPTPEIGPKVAQKSASRPTSPNCSSPPWEAKGANEADSVNSGASSETPTDTVSDWGGVSPKGSFAGSVHENECETNMEGQLSRSATDMSVEELALSGNSLTQDAKVDLRNKLSFVLHCLAATHEEIGYCQGMDYVVAHLLRILQETVKWKAANNSLPEVISTACSVHVESGSLSPENLLSIYKEVNENLVVEEVVLRIMDTLFMHYNLRHMYWPELRCLKTCCRVFERLIQIKLPVLADHFEHHELNVGLFALGWFQTLFLYLPSMPSATVCHIWDIWLVERSFKIFFRVGTAILFLSQPTLLNHELEGMMTYLNTIPDATLLRPDILIPCALNIKVTNRMLQDLESEVMQQP</sequence>
<dbReference type="Proteomes" id="UP000693970">
    <property type="component" value="Unassembled WGS sequence"/>
</dbReference>
<feature type="compositionally biased region" description="Low complexity" evidence="1">
    <location>
        <begin position="378"/>
        <end position="401"/>
    </location>
</feature>
<feature type="compositionally biased region" description="Polar residues" evidence="1">
    <location>
        <begin position="88"/>
        <end position="116"/>
    </location>
</feature>
<evidence type="ECO:0000256" key="1">
    <source>
        <dbReference type="SAM" id="MobiDB-lite"/>
    </source>
</evidence>
<feature type="compositionally biased region" description="Polar residues" evidence="1">
    <location>
        <begin position="333"/>
        <end position="343"/>
    </location>
</feature>
<dbReference type="PANTHER" id="PTHR47219">
    <property type="entry name" value="RAB GTPASE-ACTIVATING PROTEIN 1-LIKE"/>
    <property type="match status" value="1"/>
</dbReference>
<feature type="region of interest" description="Disordered" evidence="1">
    <location>
        <begin position="358"/>
        <end position="433"/>
    </location>
</feature>
<dbReference type="Pfam" id="PF00566">
    <property type="entry name" value="RabGAP-TBC"/>
    <property type="match status" value="1"/>
</dbReference>
<comment type="caution">
    <text evidence="3">The sequence shown here is derived from an EMBL/GenBank/DDBJ whole genome shotgun (WGS) entry which is preliminary data.</text>
</comment>
<evidence type="ECO:0000313" key="3">
    <source>
        <dbReference type="EMBL" id="KAG7360865.1"/>
    </source>
</evidence>
<dbReference type="GO" id="GO:0031267">
    <property type="term" value="F:small GTPase binding"/>
    <property type="evidence" value="ECO:0007669"/>
    <property type="project" value="TreeGrafter"/>
</dbReference>
<accession>A0A9K3PV26</accession>
<dbReference type="OrthoDB" id="294251at2759"/>
<feature type="region of interest" description="Disordered" evidence="1">
    <location>
        <begin position="1598"/>
        <end position="1674"/>
    </location>
</feature>
<feature type="compositionally biased region" description="Polar residues" evidence="1">
    <location>
        <begin position="1647"/>
        <end position="1662"/>
    </location>
</feature>
<evidence type="ECO:0000313" key="4">
    <source>
        <dbReference type="Proteomes" id="UP000693970"/>
    </source>
</evidence>
<feature type="region of interest" description="Disordered" evidence="1">
    <location>
        <begin position="1"/>
        <end position="205"/>
    </location>
</feature>
<feature type="region of interest" description="Disordered" evidence="1">
    <location>
        <begin position="315"/>
        <end position="343"/>
    </location>
</feature>
<feature type="region of interest" description="Disordered" evidence="1">
    <location>
        <begin position="243"/>
        <end position="301"/>
    </location>
</feature>
<feature type="region of interest" description="Disordered" evidence="1">
    <location>
        <begin position="826"/>
        <end position="847"/>
    </location>
</feature>
<keyword evidence="4" id="KW-1185">Reference proteome</keyword>
<feature type="region of interest" description="Disordered" evidence="1">
    <location>
        <begin position="956"/>
        <end position="996"/>
    </location>
</feature>